<dbReference type="Proteomes" id="UP000092884">
    <property type="component" value="Chromosome"/>
</dbReference>
<dbReference type="EMBL" id="CP016503">
    <property type="protein sequence ID" value="ANV98549.1"/>
    <property type="molecule type" value="Genomic_DNA"/>
</dbReference>
<dbReference type="AlphaFoldDB" id="A0A1B1U704"/>
<evidence type="ECO:0000313" key="1">
    <source>
        <dbReference type="EMBL" id="ANV98549.1"/>
    </source>
</evidence>
<organism evidence="1 2">
    <name type="scientific">Helicobacter enhydrae</name>
    <dbReference type="NCBI Taxonomy" id="222136"/>
    <lineage>
        <taxon>Bacteria</taxon>
        <taxon>Pseudomonadati</taxon>
        <taxon>Campylobacterota</taxon>
        <taxon>Epsilonproteobacteria</taxon>
        <taxon>Campylobacterales</taxon>
        <taxon>Helicobacteraceae</taxon>
        <taxon>Helicobacter</taxon>
    </lineage>
</organism>
<accession>A0A1B1U704</accession>
<gene>
    <name evidence="1" type="ORF">BBW65_06965</name>
</gene>
<evidence type="ECO:0000313" key="2">
    <source>
        <dbReference type="Proteomes" id="UP000092884"/>
    </source>
</evidence>
<dbReference type="KEGG" id="het:BBW65_06965"/>
<name>A0A1B1U704_9HELI</name>
<dbReference type="OrthoDB" id="6692826at2"/>
<reference evidence="2" key="1">
    <citation type="submission" date="2016-07" db="EMBL/GenBank/DDBJ databases">
        <authorList>
            <person name="Florea S."/>
            <person name="Webb J.S."/>
            <person name="Jaromczyk J."/>
            <person name="Schardl C.L."/>
        </authorList>
    </citation>
    <scope>NUCLEOTIDE SEQUENCE [LARGE SCALE GENOMIC DNA]</scope>
    <source>
        <strain evidence="2">MIT 01-6242</strain>
    </source>
</reference>
<sequence>MKYYKINNAEIVRARHNEPLECVGADGVSSFYISQSDEELNAPFVEIQEGDLPSEIRERMEREEAKKAEVDTTTIERKEQEVREALASFESSALGKRGIYDSDLVWQANLLQAFSLGKGGRLRVRCDGEEKQYVFHTKEQVKQVMSDWVRHKDRVLSEFEEFKKGG</sequence>
<proteinExistence type="predicted"/>
<dbReference type="STRING" id="222136.BBW65_06965"/>
<keyword evidence="2" id="KW-1185">Reference proteome</keyword>
<protein>
    <submittedName>
        <fullName evidence="1">Uncharacterized protein</fullName>
    </submittedName>
</protein>
<dbReference type="RefSeq" id="WP_066341412.1">
    <property type="nucleotide sequence ID" value="NZ_CP016503.1"/>
</dbReference>